<dbReference type="Pfam" id="PF01193">
    <property type="entry name" value="RNA_pol_L"/>
    <property type="match status" value="1"/>
</dbReference>
<feature type="coiled-coil region" evidence="12">
    <location>
        <begin position="66"/>
        <end position="93"/>
    </location>
</feature>
<sequence>MTTDPNFKVKVNTDSQTYAKFVFEPLVQGYGHTLGNALRRVLLSSLSGAAVTSVKIDGVKHVFQALPGLKEDIVELSLNLKKLRLKLIDADRAVIKLEAGGPGDVTAAQIEESAEVEVVNKDLYLGNLADKKAKLSAELTVEKGLGYSLSDERKTDAVGVIVLDAAFSPVVRVNYTVETARVGRTANFDRLVLEVWTDGSLTPAEALKSASKILVSYFMQVFEPKADVFDVNVAVTPTISDDVLKMLIEELDLPVRLENTLKKGGIETVGQLLGTPRKDLLKIKNFGAKSFGIVEEKLREKGVAVNI</sequence>
<dbReference type="HAMAP" id="MF_00059">
    <property type="entry name" value="RNApol_bact_RpoA"/>
    <property type="match status" value="1"/>
</dbReference>
<keyword evidence="12" id="KW-0175">Coiled coil</keyword>
<dbReference type="InterPro" id="IPR036643">
    <property type="entry name" value="RNApol_insert_sf"/>
</dbReference>
<feature type="domain" description="DNA-directed RNA polymerase RpoA/D/Rpb3-type" evidence="13">
    <location>
        <begin position="18"/>
        <end position="224"/>
    </location>
</feature>
<evidence type="ECO:0000259" key="13">
    <source>
        <dbReference type="SMART" id="SM00662"/>
    </source>
</evidence>
<evidence type="ECO:0000256" key="1">
    <source>
        <dbReference type="ARBA" id="ARBA00007123"/>
    </source>
</evidence>
<dbReference type="STRING" id="1798377.A2872_00255"/>
<dbReference type="SUPFAM" id="SSF56553">
    <property type="entry name" value="Insert subdomain of RNA polymerase alpha subunit"/>
    <property type="match status" value="1"/>
</dbReference>
<dbReference type="GO" id="GO:0003677">
    <property type="term" value="F:DNA binding"/>
    <property type="evidence" value="ECO:0007669"/>
    <property type="project" value="UniProtKB-UniRule"/>
</dbReference>
<dbReference type="SUPFAM" id="SSF55257">
    <property type="entry name" value="RBP11-like subunits of RNA polymerase"/>
    <property type="match status" value="1"/>
</dbReference>
<dbReference type="Gene3D" id="2.170.120.12">
    <property type="entry name" value="DNA-directed RNA polymerase, insert domain"/>
    <property type="match status" value="1"/>
</dbReference>
<evidence type="ECO:0000256" key="6">
    <source>
        <dbReference type="ARBA" id="ARBA00022695"/>
    </source>
</evidence>
<evidence type="ECO:0000256" key="5">
    <source>
        <dbReference type="ARBA" id="ARBA00022679"/>
    </source>
</evidence>
<evidence type="ECO:0000256" key="7">
    <source>
        <dbReference type="ARBA" id="ARBA00023163"/>
    </source>
</evidence>
<dbReference type="Proteomes" id="UP000178681">
    <property type="component" value="Unassembled WGS sequence"/>
</dbReference>
<dbReference type="GO" id="GO:0000428">
    <property type="term" value="C:DNA-directed RNA polymerase complex"/>
    <property type="evidence" value="ECO:0007669"/>
    <property type="project" value="UniProtKB-KW"/>
</dbReference>
<dbReference type="CDD" id="cd06928">
    <property type="entry name" value="RNAP_alpha_NTD"/>
    <property type="match status" value="1"/>
</dbReference>
<evidence type="ECO:0000313" key="14">
    <source>
        <dbReference type="EMBL" id="OGG05578.1"/>
    </source>
</evidence>
<dbReference type="Gene3D" id="1.10.150.20">
    <property type="entry name" value="5' to 3' exonuclease, C-terminal subdomain"/>
    <property type="match status" value="1"/>
</dbReference>
<protein>
    <recommendedName>
        <fullName evidence="3 11">DNA-directed RNA polymerase subunit alpha</fullName>
        <shortName evidence="11">RNAP subunit alpha</shortName>
        <ecNumber evidence="2 11">2.7.7.6</ecNumber>
    </recommendedName>
    <alternativeName>
        <fullName evidence="9 11">RNA polymerase subunit alpha</fullName>
    </alternativeName>
    <alternativeName>
        <fullName evidence="8 11">Transcriptase subunit alpha</fullName>
    </alternativeName>
</protein>
<evidence type="ECO:0000313" key="15">
    <source>
        <dbReference type="Proteomes" id="UP000178681"/>
    </source>
</evidence>
<evidence type="ECO:0000256" key="2">
    <source>
        <dbReference type="ARBA" id="ARBA00012418"/>
    </source>
</evidence>
<dbReference type="NCBIfam" id="NF003519">
    <property type="entry name" value="PRK05182.2-5"/>
    <property type="match status" value="1"/>
</dbReference>
<evidence type="ECO:0000256" key="8">
    <source>
        <dbReference type="ARBA" id="ARBA00032524"/>
    </source>
</evidence>
<evidence type="ECO:0000256" key="11">
    <source>
        <dbReference type="HAMAP-Rule" id="MF_00059"/>
    </source>
</evidence>
<comment type="similarity">
    <text evidence="1 11">Belongs to the RNA polymerase alpha chain family.</text>
</comment>
<keyword evidence="7 11" id="KW-0804">Transcription</keyword>
<dbReference type="InterPro" id="IPR011262">
    <property type="entry name" value="DNA-dir_RNA_pol_insert"/>
</dbReference>
<dbReference type="FunFam" id="2.170.120.12:FF:000001">
    <property type="entry name" value="DNA-directed RNA polymerase subunit alpha"/>
    <property type="match status" value="1"/>
</dbReference>
<reference evidence="14 15" key="1">
    <citation type="journal article" date="2016" name="Nat. Commun.">
        <title>Thousands of microbial genomes shed light on interconnected biogeochemical processes in an aquifer system.</title>
        <authorList>
            <person name="Anantharaman K."/>
            <person name="Brown C.T."/>
            <person name="Hug L.A."/>
            <person name="Sharon I."/>
            <person name="Castelle C.J."/>
            <person name="Probst A.J."/>
            <person name="Thomas B.C."/>
            <person name="Singh A."/>
            <person name="Wilkins M.J."/>
            <person name="Karaoz U."/>
            <person name="Brodie E.L."/>
            <person name="Williams K.H."/>
            <person name="Hubbard S.S."/>
            <person name="Banfield J.F."/>
        </authorList>
    </citation>
    <scope>NUCLEOTIDE SEQUENCE [LARGE SCALE GENOMIC DNA]</scope>
</reference>
<comment type="function">
    <text evidence="11">DNA-dependent RNA polymerase catalyzes the transcription of DNA into RNA using the four ribonucleoside triphosphates as substrates.</text>
</comment>
<dbReference type="Pfam" id="PF01000">
    <property type="entry name" value="RNA_pol_A_bac"/>
    <property type="match status" value="1"/>
</dbReference>
<feature type="region of interest" description="Alpha C-terminal domain (alpha-CTD)" evidence="11">
    <location>
        <begin position="241"/>
        <end position="307"/>
    </location>
</feature>
<evidence type="ECO:0000256" key="3">
    <source>
        <dbReference type="ARBA" id="ARBA00015972"/>
    </source>
</evidence>
<dbReference type="InterPro" id="IPR011773">
    <property type="entry name" value="DNA-dir_RpoA"/>
</dbReference>
<name>A0A1F5YZG1_9BACT</name>
<keyword evidence="6 11" id="KW-0548">Nucleotidyltransferase</keyword>
<dbReference type="Gene3D" id="3.30.1360.10">
    <property type="entry name" value="RNA polymerase, RBP11-like subunit"/>
    <property type="match status" value="1"/>
</dbReference>
<accession>A0A1F5YZG1</accession>
<dbReference type="InterPro" id="IPR036603">
    <property type="entry name" value="RBP11-like"/>
</dbReference>
<dbReference type="NCBIfam" id="TIGR02027">
    <property type="entry name" value="rpoA"/>
    <property type="match status" value="1"/>
</dbReference>
<evidence type="ECO:0000256" key="4">
    <source>
        <dbReference type="ARBA" id="ARBA00022478"/>
    </source>
</evidence>
<keyword evidence="4 11" id="KW-0240">DNA-directed RNA polymerase</keyword>
<dbReference type="AlphaFoldDB" id="A0A1F5YZG1"/>
<evidence type="ECO:0000256" key="10">
    <source>
        <dbReference type="ARBA" id="ARBA00048552"/>
    </source>
</evidence>
<organism evidence="14 15">
    <name type="scientific">Candidatus Gottesmanbacteria bacterium RIFCSPHIGHO2_01_FULL_42_12</name>
    <dbReference type="NCBI Taxonomy" id="1798377"/>
    <lineage>
        <taxon>Bacteria</taxon>
        <taxon>Candidatus Gottesmaniibacteriota</taxon>
    </lineage>
</organism>
<dbReference type="SMART" id="SM00662">
    <property type="entry name" value="RPOLD"/>
    <property type="match status" value="1"/>
</dbReference>
<dbReference type="GO" id="GO:0006351">
    <property type="term" value="P:DNA-templated transcription"/>
    <property type="evidence" value="ECO:0007669"/>
    <property type="project" value="UniProtKB-UniRule"/>
</dbReference>
<proteinExistence type="inferred from homology"/>
<evidence type="ECO:0000256" key="9">
    <source>
        <dbReference type="ARBA" id="ARBA00033070"/>
    </source>
</evidence>
<dbReference type="Pfam" id="PF03118">
    <property type="entry name" value="RNA_pol_A_CTD"/>
    <property type="match status" value="1"/>
</dbReference>
<comment type="subunit">
    <text evidence="11">Homodimer. The RNAP catalytic core consists of 2 alpha, 1 beta, 1 beta' and 1 omega subunit. When a sigma factor is associated with the core the holoenzyme is formed, which can initiate transcription.</text>
</comment>
<dbReference type="EMBL" id="MFJG01000033">
    <property type="protein sequence ID" value="OGG05578.1"/>
    <property type="molecule type" value="Genomic_DNA"/>
</dbReference>
<dbReference type="InterPro" id="IPR011263">
    <property type="entry name" value="DNA-dir_RNA_pol_RpoA/D/Rpb3"/>
</dbReference>
<dbReference type="GO" id="GO:0005737">
    <property type="term" value="C:cytoplasm"/>
    <property type="evidence" value="ECO:0007669"/>
    <property type="project" value="UniProtKB-ARBA"/>
</dbReference>
<dbReference type="SUPFAM" id="SSF47789">
    <property type="entry name" value="C-terminal domain of RNA polymerase alpha subunit"/>
    <property type="match status" value="1"/>
</dbReference>
<comment type="catalytic activity">
    <reaction evidence="10 11">
        <text>RNA(n) + a ribonucleoside 5'-triphosphate = RNA(n+1) + diphosphate</text>
        <dbReference type="Rhea" id="RHEA:21248"/>
        <dbReference type="Rhea" id="RHEA-COMP:14527"/>
        <dbReference type="Rhea" id="RHEA-COMP:17342"/>
        <dbReference type="ChEBI" id="CHEBI:33019"/>
        <dbReference type="ChEBI" id="CHEBI:61557"/>
        <dbReference type="ChEBI" id="CHEBI:140395"/>
        <dbReference type="EC" id="2.7.7.6"/>
    </reaction>
</comment>
<comment type="domain">
    <text evidence="11">The N-terminal domain is essential for RNAP assembly and basal transcription, whereas the C-terminal domain is involved in interaction with transcriptional regulators and with upstream promoter elements.</text>
</comment>
<gene>
    <name evidence="11" type="primary">rpoA</name>
    <name evidence="14" type="ORF">A2872_00255</name>
</gene>
<dbReference type="GO" id="GO:0046983">
    <property type="term" value="F:protein dimerization activity"/>
    <property type="evidence" value="ECO:0007669"/>
    <property type="project" value="InterPro"/>
</dbReference>
<comment type="caution">
    <text evidence="14">The sequence shown here is derived from an EMBL/GenBank/DDBJ whole genome shotgun (WGS) entry which is preliminary data.</text>
</comment>
<feature type="region of interest" description="Alpha N-terminal domain (alpha-NTD)" evidence="11">
    <location>
        <begin position="1"/>
        <end position="234"/>
    </location>
</feature>
<dbReference type="EC" id="2.7.7.6" evidence="2 11"/>
<dbReference type="GO" id="GO:0003899">
    <property type="term" value="F:DNA-directed RNA polymerase activity"/>
    <property type="evidence" value="ECO:0007669"/>
    <property type="project" value="UniProtKB-UniRule"/>
</dbReference>
<dbReference type="InterPro" id="IPR011260">
    <property type="entry name" value="RNAP_asu_C"/>
</dbReference>
<evidence type="ECO:0000256" key="12">
    <source>
        <dbReference type="SAM" id="Coils"/>
    </source>
</evidence>
<keyword evidence="5 11" id="KW-0808">Transferase</keyword>